<organism evidence="8 9">
    <name type="scientific">Penicillium argentinense</name>
    <dbReference type="NCBI Taxonomy" id="1131581"/>
    <lineage>
        <taxon>Eukaryota</taxon>
        <taxon>Fungi</taxon>
        <taxon>Dikarya</taxon>
        <taxon>Ascomycota</taxon>
        <taxon>Pezizomycotina</taxon>
        <taxon>Eurotiomycetes</taxon>
        <taxon>Eurotiomycetidae</taxon>
        <taxon>Eurotiales</taxon>
        <taxon>Aspergillaceae</taxon>
        <taxon>Penicillium</taxon>
    </lineage>
</organism>
<evidence type="ECO:0000256" key="1">
    <source>
        <dbReference type="ARBA" id="ARBA00004141"/>
    </source>
</evidence>
<dbReference type="GeneID" id="81362565"/>
<comment type="subcellular location">
    <subcellularLocation>
        <location evidence="1">Membrane</location>
        <topology evidence="1">Multi-pass membrane protein</topology>
    </subcellularLocation>
</comment>
<name>A0A9W9JUX4_9EURO</name>
<dbReference type="PANTHER" id="PTHR33048">
    <property type="entry name" value="PTH11-LIKE INTEGRAL MEMBRANE PROTEIN (AFU_ORTHOLOGUE AFUA_5G11245)"/>
    <property type="match status" value="1"/>
</dbReference>
<reference evidence="8" key="1">
    <citation type="submission" date="2022-11" db="EMBL/GenBank/DDBJ databases">
        <authorList>
            <person name="Petersen C."/>
        </authorList>
    </citation>
    <scope>NUCLEOTIDE SEQUENCE</scope>
    <source>
        <strain evidence="8">IBT 30761</strain>
    </source>
</reference>
<evidence type="ECO:0000313" key="9">
    <source>
        <dbReference type="Proteomes" id="UP001149074"/>
    </source>
</evidence>
<comment type="caution">
    <text evidence="8">The sequence shown here is derived from an EMBL/GenBank/DDBJ whole genome shotgun (WGS) entry which is preliminary data.</text>
</comment>
<evidence type="ECO:0000256" key="5">
    <source>
        <dbReference type="ARBA" id="ARBA00038359"/>
    </source>
</evidence>
<dbReference type="InterPro" id="IPR049326">
    <property type="entry name" value="Rhodopsin_dom_fungi"/>
</dbReference>
<evidence type="ECO:0000259" key="7">
    <source>
        <dbReference type="Pfam" id="PF20684"/>
    </source>
</evidence>
<dbReference type="GO" id="GO:0016020">
    <property type="term" value="C:membrane"/>
    <property type="evidence" value="ECO:0007669"/>
    <property type="project" value="UniProtKB-SubCell"/>
</dbReference>
<dbReference type="Proteomes" id="UP001149074">
    <property type="component" value="Unassembled WGS sequence"/>
</dbReference>
<dbReference type="EMBL" id="JAPQKI010000011">
    <property type="protein sequence ID" value="KAJ5082052.1"/>
    <property type="molecule type" value="Genomic_DNA"/>
</dbReference>
<feature type="transmembrane region" description="Helical" evidence="6">
    <location>
        <begin position="53"/>
        <end position="73"/>
    </location>
</feature>
<comment type="similarity">
    <text evidence="5">Belongs to the SAT4 family.</text>
</comment>
<feature type="domain" description="Rhodopsin" evidence="7">
    <location>
        <begin position="37"/>
        <end position="281"/>
    </location>
</feature>
<accession>A0A9W9JUX4</accession>
<keyword evidence="3 6" id="KW-1133">Transmembrane helix</keyword>
<keyword evidence="9" id="KW-1185">Reference proteome</keyword>
<feature type="transmembrane region" description="Helical" evidence="6">
    <location>
        <begin position="251"/>
        <end position="279"/>
    </location>
</feature>
<proteinExistence type="inferred from homology"/>
<dbReference type="Pfam" id="PF20684">
    <property type="entry name" value="Fung_rhodopsin"/>
    <property type="match status" value="1"/>
</dbReference>
<evidence type="ECO:0000256" key="6">
    <source>
        <dbReference type="SAM" id="Phobius"/>
    </source>
</evidence>
<evidence type="ECO:0000256" key="4">
    <source>
        <dbReference type="ARBA" id="ARBA00023136"/>
    </source>
</evidence>
<gene>
    <name evidence="8" type="ORF">N7532_011095</name>
</gene>
<evidence type="ECO:0000313" key="8">
    <source>
        <dbReference type="EMBL" id="KAJ5082052.1"/>
    </source>
</evidence>
<feature type="transmembrane region" description="Helical" evidence="6">
    <location>
        <begin position="189"/>
        <end position="207"/>
    </location>
</feature>
<protein>
    <recommendedName>
        <fullName evidence="7">Rhodopsin domain-containing protein</fullName>
    </recommendedName>
</protein>
<reference evidence="8" key="2">
    <citation type="journal article" date="2023" name="IMA Fungus">
        <title>Comparative genomic study of the Penicillium genus elucidates a diverse pangenome and 15 lateral gene transfer events.</title>
        <authorList>
            <person name="Petersen C."/>
            <person name="Sorensen T."/>
            <person name="Nielsen M.R."/>
            <person name="Sondergaard T.E."/>
            <person name="Sorensen J.L."/>
            <person name="Fitzpatrick D.A."/>
            <person name="Frisvad J.C."/>
            <person name="Nielsen K.L."/>
        </authorList>
    </citation>
    <scope>NUCLEOTIDE SEQUENCE</scope>
    <source>
        <strain evidence="8">IBT 30761</strain>
    </source>
</reference>
<dbReference type="RefSeq" id="XP_056468574.1">
    <property type="nucleotide sequence ID" value="XM_056623586.1"/>
</dbReference>
<evidence type="ECO:0000256" key="2">
    <source>
        <dbReference type="ARBA" id="ARBA00022692"/>
    </source>
</evidence>
<dbReference type="InterPro" id="IPR052337">
    <property type="entry name" value="SAT4-like"/>
</dbReference>
<feature type="transmembrane region" description="Helical" evidence="6">
    <location>
        <begin position="214"/>
        <end position="239"/>
    </location>
</feature>
<dbReference type="OrthoDB" id="5417844at2759"/>
<feature type="transmembrane region" description="Helical" evidence="6">
    <location>
        <begin position="108"/>
        <end position="127"/>
    </location>
</feature>
<evidence type="ECO:0000256" key="3">
    <source>
        <dbReference type="ARBA" id="ARBA00022989"/>
    </source>
</evidence>
<dbReference type="PANTHER" id="PTHR33048:SF47">
    <property type="entry name" value="INTEGRAL MEMBRANE PROTEIN-RELATED"/>
    <property type="match status" value="1"/>
</dbReference>
<feature type="transmembrane region" description="Helical" evidence="6">
    <location>
        <begin position="20"/>
        <end position="41"/>
    </location>
</feature>
<keyword evidence="4 6" id="KW-0472">Membrane</keyword>
<dbReference type="AlphaFoldDB" id="A0A9W9JUX4"/>
<sequence>MGDNRWVDKSSPCSSGGNALIGVSIALSIVQIIFVAARFLTRYMQRIRFGLDDYMILIALIGSLTKAVTYIVLTEVAGLGYHIDEVTHPNHKIAMIKKGFFALELLDFPFTITPAKISLLLFYLRIFNVRKFQITTYIVGSLVLAVGITVFFGTIFQCTPVDYGWDKSSGSGSCVDQITFYRGVSPVNALTGIMILIMPLPLIWQLHAPRGQKLALTGVFLLGGLGSIASIFRMIIYFLNTKVQLKDVTWFSIRLGILTVVEGAVIIIATCLVTIWPLVSRITSRRLMTWLSCSSPRKHQHQCWYLRTIEEPSEDKSQIPIARCRGVMQNQKDESWSSLPPFDGGFGRSGVGRSGLEIFAAFV</sequence>
<keyword evidence="2 6" id="KW-0812">Transmembrane</keyword>
<feature type="transmembrane region" description="Helical" evidence="6">
    <location>
        <begin position="134"/>
        <end position="156"/>
    </location>
</feature>